<evidence type="ECO:0000259" key="1">
    <source>
        <dbReference type="PROSITE" id="PS51186"/>
    </source>
</evidence>
<dbReference type="PROSITE" id="PS51186">
    <property type="entry name" value="GNAT"/>
    <property type="match status" value="1"/>
</dbReference>
<proteinExistence type="predicted"/>
<dbReference type="EMBL" id="CP049886">
    <property type="protein sequence ID" value="QIL46590.1"/>
    <property type="molecule type" value="Genomic_DNA"/>
</dbReference>
<dbReference type="Proteomes" id="UP000500890">
    <property type="component" value="Chromosome"/>
</dbReference>
<keyword evidence="2" id="KW-0808">Transferase</keyword>
<dbReference type="Gene3D" id="3.40.630.30">
    <property type="match status" value="1"/>
</dbReference>
<dbReference type="Pfam" id="PF00583">
    <property type="entry name" value="Acetyltransf_1"/>
    <property type="match status" value="1"/>
</dbReference>
<sequence>MSIRTIKPNEFEKVGILVKEAFLEENPQADEDQLIARLRDEITYEEDFEVVYEQNKAVVGHGMLSDIVIGDETGFLALAPLAVKKSERNQGYGADLIKTLEERAIENGYRAISILGDPAYYNRFGYVPAEKYHVTTTLDVPDDYYLIKELVPNGLKDVSGEVRYLDSFGLN</sequence>
<name>A0A6G8ANP2_9ENTE</name>
<dbReference type="GO" id="GO:0016747">
    <property type="term" value="F:acyltransferase activity, transferring groups other than amino-acyl groups"/>
    <property type="evidence" value="ECO:0007669"/>
    <property type="project" value="InterPro"/>
</dbReference>
<dbReference type="CDD" id="cd04301">
    <property type="entry name" value="NAT_SF"/>
    <property type="match status" value="1"/>
</dbReference>
<accession>A0A6G8ANP2</accession>
<dbReference type="AlphaFoldDB" id="A0A6G8ANP2"/>
<reference evidence="2 3" key="1">
    <citation type="submission" date="2020-03" db="EMBL/GenBank/DDBJ databases">
        <title>Vagococcus sp. nov., isolated from beetles.</title>
        <authorList>
            <person name="Hyun D.-W."/>
            <person name="Bae J.-W."/>
        </authorList>
    </citation>
    <scope>NUCLEOTIDE SEQUENCE [LARGE SCALE GENOMIC DNA]</scope>
    <source>
        <strain evidence="2 3">HDW17A</strain>
    </source>
</reference>
<evidence type="ECO:0000313" key="2">
    <source>
        <dbReference type="EMBL" id="QIL46590.1"/>
    </source>
</evidence>
<keyword evidence="3" id="KW-1185">Reference proteome</keyword>
<organism evidence="2 3">
    <name type="scientific">Vagococcus coleopterorum</name>
    <dbReference type="NCBI Taxonomy" id="2714946"/>
    <lineage>
        <taxon>Bacteria</taxon>
        <taxon>Bacillati</taxon>
        <taxon>Bacillota</taxon>
        <taxon>Bacilli</taxon>
        <taxon>Lactobacillales</taxon>
        <taxon>Enterococcaceae</taxon>
        <taxon>Vagococcus</taxon>
    </lineage>
</organism>
<dbReference type="InterPro" id="IPR016181">
    <property type="entry name" value="Acyl_CoA_acyltransferase"/>
</dbReference>
<protein>
    <submittedName>
        <fullName evidence="2">N-acetyltransferase</fullName>
    </submittedName>
</protein>
<feature type="domain" description="N-acetyltransferase" evidence="1">
    <location>
        <begin position="1"/>
        <end position="151"/>
    </location>
</feature>
<dbReference type="InterPro" id="IPR000182">
    <property type="entry name" value="GNAT_dom"/>
</dbReference>
<dbReference type="SUPFAM" id="SSF55729">
    <property type="entry name" value="Acyl-CoA N-acyltransferases (Nat)"/>
    <property type="match status" value="1"/>
</dbReference>
<gene>
    <name evidence="2" type="ORF">G7081_05615</name>
</gene>
<dbReference type="KEGG" id="vah:G7081_05615"/>
<dbReference type="RefSeq" id="WP_166007978.1">
    <property type="nucleotide sequence ID" value="NZ_CP049886.1"/>
</dbReference>
<evidence type="ECO:0000313" key="3">
    <source>
        <dbReference type="Proteomes" id="UP000500890"/>
    </source>
</evidence>